<dbReference type="InterPro" id="IPR005175">
    <property type="entry name" value="PPC_dom"/>
</dbReference>
<dbReference type="EMBL" id="CM002293">
    <property type="protein sequence ID" value="ESW18323.1"/>
    <property type="molecule type" value="Genomic_DNA"/>
</dbReference>
<accession>V7BMR0</accession>
<evidence type="ECO:0000256" key="3">
    <source>
        <dbReference type="ARBA" id="ARBA00023163"/>
    </source>
</evidence>
<feature type="compositionally biased region" description="Low complexity" evidence="5">
    <location>
        <begin position="174"/>
        <end position="184"/>
    </location>
</feature>
<dbReference type="GO" id="GO:0003680">
    <property type="term" value="F:minor groove of adenine-thymine-rich DNA binding"/>
    <property type="evidence" value="ECO:0007669"/>
    <property type="project" value="InterPro"/>
</dbReference>
<evidence type="ECO:0000256" key="4">
    <source>
        <dbReference type="ARBA" id="ARBA00023242"/>
    </source>
</evidence>
<keyword evidence="3" id="KW-0804">Transcription</keyword>
<keyword evidence="2" id="KW-0238">DNA-binding</keyword>
<dbReference type="Proteomes" id="UP000000226">
    <property type="component" value="Chromosome 6"/>
</dbReference>
<feature type="region of interest" description="Disordered" evidence="5">
    <location>
        <begin position="1"/>
        <end position="28"/>
    </location>
</feature>
<protein>
    <recommendedName>
        <fullName evidence="6">PPC domain-containing protein</fullName>
    </recommendedName>
</protein>
<dbReference type="CDD" id="cd11378">
    <property type="entry name" value="DUF296"/>
    <property type="match status" value="1"/>
</dbReference>
<evidence type="ECO:0000259" key="6">
    <source>
        <dbReference type="PROSITE" id="PS51742"/>
    </source>
</evidence>
<dbReference type="OrthoDB" id="1373386at2759"/>
<organism evidence="7 8">
    <name type="scientific">Phaseolus vulgaris</name>
    <name type="common">Kidney bean</name>
    <name type="synonym">French bean</name>
    <dbReference type="NCBI Taxonomy" id="3885"/>
    <lineage>
        <taxon>Eukaryota</taxon>
        <taxon>Viridiplantae</taxon>
        <taxon>Streptophyta</taxon>
        <taxon>Embryophyta</taxon>
        <taxon>Tracheophyta</taxon>
        <taxon>Spermatophyta</taxon>
        <taxon>Magnoliopsida</taxon>
        <taxon>eudicotyledons</taxon>
        <taxon>Gunneridae</taxon>
        <taxon>Pentapetalae</taxon>
        <taxon>rosids</taxon>
        <taxon>fabids</taxon>
        <taxon>Fabales</taxon>
        <taxon>Fabaceae</taxon>
        <taxon>Papilionoideae</taxon>
        <taxon>50 kb inversion clade</taxon>
        <taxon>NPAAA clade</taxon>
        <taxon>indigoferoid/millettioid clade</taxon>
        <taxon>Phaseoleae</taxon>
        <taxon>Phaseolus</taxon>
    </lineage>
</organism>
<dbReference type="SMR" id="V7BMR0"/>
<dbReference type="GO" id="GO:0003700">
    <property type="term" value="F:DNA-binding transcription factor activity"/>
    <property type="evidence" value="ECO:0007669"/>
    <property type="project" value="TreeGrafter"/>
</dbReference>
<proteinExistence type="predicted"/>
<dbReference type="Gramene" id="ESW18323">
    <property type="protein sequence ID" value="ESW18323"/>
    <property type="gene ID" value="PHAVU_006G031200g"/>
</dbReference>
<feature type="domain" description="PPC" evidence="6">
    <location>
        <begin position="31"/>
        <end position="176"/>
    </location>
</feature>
<dbReference type="InterPro" id="IPR014476">
    <property type="entry name" value="AHL15-29"/>
</dbReference>
<sequence length="203" mass="21901">MNPSTRKPIGRPRGSKNKPSSTFLPVPQPEESSMKVFAFTVPPNRDIMEFILDIAHKGHVSVAILNASGTVNNVTLQNSTLSAPTTMQHGPFTLLSLAGSYLYNNLYTLHPGATPPFPLSFTINLSNSHGQIFGGVVTGSVIAAEHVRITVSTFKNTGILKFPRDQQTHDNNNHDNNNNNTSNFSGGGNLLGSNTVNYGVRGW</sequence>
<feature type="compositionally biased region" description="Basic and acidic residues" evidence="5">
    <location>
        <begin position="163"/>
        <end position="173"/>
    </location>
</feature>
<keyword evidence="8" id="KW-1185">Reference proteome</keyword>
<feature type="region of interest" description="Disordered" evidence="5">
    <location>
        <begin position="163"/>
        <end position="188"/>
    </location>
</feature>
<keyword evidence="1" id="KW-0805">Transcription regulation</keyword>
<evidence type="ECO:0000313" key="7">
    <source>
        <dbReference type="EMBL" id="ESW18323.1"/>
    </source>
</evidence>
<evidence type="ECO:0000313" key="8">
    <source>
        <dbReference type="Proteomes" id="UP000000226"/>
    </source>
</evidence>
<dbReference type="Gene3D" id="3.30.1330.80">
    <property type="entry name" value="Hypothetical protein, similar to alpha- acetolactate decarboxylase, domain 2"/>
    <property type="match status" value="1"/>
</dbReference>
<dbReference type="OMA" id="FIPWACL"/>
<dbReference type="Pfam" id="PF03479">
    <property type="entry name" value="PCC"/>
    <property type="match status" value="1"/>
</dbReference>
<evidence type="ECO:0000256" key="2">
    <source>
        <dbReference type="ARBA" id="ARBA00023125"/>
    </source>
</evidence>
<dbReference type="PROSITE" id="PS51742">
    <property type="entry name" value="PPC"/>
    <property type="match status" value="1"/>
</dbReference>
<dbReference type="GO" id="GO:0005634">
    <property type="term" value="C:nucleus"/>
    <property type="evidence" value="ECO:0007669"/>
    <property type="project" value="TreeGrafter"/>
</dbReference>
<dbReference type="SUPFAM" id="SSF117856">
    <property type="entry name" value="AF0104/ALDC/Ptd012-like"/>
    <property type="match status" value="1"/>
</dbReference>
<dbReference type="PANTHER" id="PTHR31100">
    <property type="entry name" value="AT-HOOK MOTIF NUCLEAR-LOCALIZED PROTEIN 15"/>
    <property type="match status" value="1"/>
</dbReference>
<name>V7BMR0_PHAVU</name>
<evidence type="ECO:0000256" key="5">
    <source>
        <dbReference type="SAM" id="MobiDB-lite"/>
    </source>
</evidence>
<dbReference type="PhylomeDB" id="V7BMR0"/>
<dbReference type="AlphaFoldDB" id="V7BMR0"/>
<keyword evidence="4" id="KW-0539">Nucleus</keyword>
<evidence type="ECO:0000256" key="1">
    <source>
        <dbReference type="ARBA" id="ARBA00023015"/>
    </source>
</evidence>
<dbReference type="STRING" id="3885.V7BMR0"/>
<gene>
    <name evidence="7" type="ORF">PHAVU_006G031200g</name>
</gene>
<reference evidence="8" key="1">
    <citation type="journal article" date="2014" name="Nat. Genet.">
        <title>A reference genome for common bean and genome-wide analysis of dual domestications.</title>
        <authorList>
            <person name="Schmutz J."/>
            <person name="McClean P.E."/>
            <person name="Mamidi S."/>
            <person name="Wu G.A."/>
            <person name="Cannon S.B."/>
            <person name="Grimwood J."/>
            <person name="Jenkins J."/>
            <person name="Shu S."/>
            <person name="Song Q."/>
            <person name="Chavarro C."/>
            <person name="Torres-Torres M."/>
            <person name="Geffroy V."/>
            <person name="Moghaddam S.M."/>
            <person name="Gao D."/>
            <person name="Abernathy B."/>
            <person name="Barry K."/>
            <person name="Blair M."/>
            <person name="Brick M.A."/>
            <person name="Chovatia M."/>
            <person name="Gepts P."/>
            <person name="Goodstein D.M."/>
            <person name="Gonzales M."/>
            <person name="Hellsten U."/>
            <person name="Hyten D.L."/>
            <person name="Jia G."/>
            <person name="Kelly J.D."/>
            <person name="Kudrna D."/>
            <person name="Lee R."/>
            <person name="Richard M.M."/>
            <person name="Miklas P.N."/>
            <person name="Osorno J.M."/>
            <person name="Rodrigues J."/>
            <person name="Thareau V."/>
            <person name="Urrea C.A."/>
            <person name="Wang M."/>
            <person name="Yu Y."/>
            <person name="Zhang M."/>
            <person name="Wing R.A."/>
            <person name="Cregan P.B."/>
            <person name="Rokhsar D.S."/>
            <person name="Jackson S.A."/>
        </authorList>
    </citation>
    <scope>NUCLEOTIDE SEQUENCE [LARGE SCALE GENOMIC DNA]</scope>
    <source>
        <strain evidence="8">cv. G19833</strain>
    </source>
</reference>
<dbReference type="PANTHER" id="PTHR31100:SF63">
    <property type="entry name" value="AT-HOOK MOTIF NUCLEAR-LOCALIZED PROTEIN"/>
    <property type="match status" value="1"/>
</dbReference>